<name>A0AA38UL63_9AGAR</name>
<proteinExistence type="predicted"/>
<feature type="chain" id="PRO_5041225234" evidence="3">
    <location>
        <begin position="19"/>
        <end position="212"/>
    </location>
</feature>
<feature type="compositionally biased region" description="Pro residues" evidence="1">
    <location>
        <begin position="60"/>
        <end position="76"/>
    </location>
</feature>
<keyword evidence="5" id="KW-1185">Reference proteome</keyword>
<dbReference type="Proteomes" id="UP001163846">
    <property type="component" value="Unassembled WGS sequence"/>
</dbReference>
<sequence>MNLYQLLLLVTLAIRVSSADPGLFLNIHARTEHHQGAVNANEGNTSNDGHQSSSTTTSSPHPPAHTTPPSHPPPSYPHHSGSPPAGSWNPPAGFQRFEVEEPEGQRKGKGAAAVTCVKVAAVCILLVAGFASLCAAGFATSYLILKDKEKRAVGSENTQEPGAEHCRVPEHEPCNCKDATESVDKDGKLSLIPRDVKRTKREVTKWIYQPRM</sequence>
<comment type="caution">
    <text evidence="4">The sequence shown here is derived from an EMBL/GenBank/DDBJ whole genome shotgun (WGS) entry which is preliminary data.</text>
</comment>
<evidence type="ECO:0000256" key="1">
    <source>
        <dbReference type="SAM" id="MobiDB-lite"/>
    </source>
</evidence>
<evidence type="ECO:0000256" key="2">
    <source>
        <dbReference type="SAM" id="Phobius"/>
    </source>
</evidence>
<feature type="transmembrane region" description="Helical" evidence="2">
    <location>
        <begin position="119"/>
        <end position="145"/>
    </location>
</feature>
<evidence type="ECO:0000256" key="3">
    <source>
        <dbReference type="SAM" id="SignalP"/>
    </source>
</evidence>
<gene>
    <name evidence="4" type="ORF">F5878DRAFT_655141</name>
</gene>
<accession>A0AA38UL63</accession>
<dbReference type="EMBL" id="MU805939">
    <property type="protein sequence ID" value="KAJ3845264.1"/>
    <property type="molecule type" value="Genomic_DNA"/>
</dbReference>
<evidence type="ECO:0000313" key="4">
    <source>
        <dbReference type="EMBL" id="KAJ3845264.1"/>
    </source>
</evidence>
<feature type="region of interest" description="Disordered" evidence="1">
    <location>
        <begin position="38"/>
        <end position="94"/>
    </location>
</feature>
<reference evidence="4" key="1">
    <citation type="submission" date="2022-08" db="EMBL/GenBank/DDBJ databases">
        <authorList>
            <consortium name="DOE Joint Genome Institute"/>
            <person name="Min B."/>
            <person name="Riley R."/>
            <person name="Sierra-Patev S."/>
            <person name="Naranjo-Ortiz M."/>
            <person name="Looney B."/>
            <person name="Konkel Z."/>
            <person name="Slot J.C."/>
            <person name="Sakamoto Y."/>
            <person name="Steenwyk J.L."/>
            <person name="Rokas A."/>
            <person name="Carro J."/>
            <person name="Camarero S."/>
            <person name="Ferreira P."/>
            <person name="Molpeceres G."/>
            <person name="Ruiz-Duenas F.J."/>
            <person name="Serrano A."/>
            <person name="Henrissat B."/>
            <person name="Drula E."/>
            <person name="Hughes K.W."/>
            <person name="Mata J.L."/>
            <person name="Ishikawa N.K."/>
            <person name="Vargas-Isla R."/>
            <person name="Ushijima S."/>
            <person name="Smith C.A."/>
            <person name="Ahrendt S."/>
            <person name="Andreopoulos W."/>
            <person name="He G."/>
            <person name="Labutti K."/>
            <person name="Lipzen A."/>
            <person name="Ng V."/>
            <person name="Sandor L."/>
            <person name="Barry K."/>
            <person name="Martinez A.T."/>
            <person name="Xiao Y."/>
            <person name="Gibbons J.G."/>
            <person name="Terashima K."/>
            <person name="Hibbett D.S."/>
            <person name="Grigoriev I.V."/>
        </authorList>
    </citation>
    <scope>NUCLEOTIDE SEQUENCE</scope>
    <source>
        <strain evidence="4">TFB9207</strain>
    </source>
</reference>
<feature type="signal peptide" evidence="3">
    <location>
        <begin position="1"/>
        <end position="18"/>
    </location>
</feature>
<feature type="compositionally biased region" description="Low complexity" evidence="1">
    <location>
        <begin position="77"/>
        <end position="87"/>
    </location>
</feature>
<feature type="compositionally biased region" description="Polar residues" evidence="1">
    <location>
        <begin position="41"/>
        <end position="51"/>
    </location>
</feature>
<keyword evidence="3" id="KW-0732">Signal</keyword>
<keyword evidence="2" id="KW-0472">Membrane</keyword>
<evidence type="ECO:0000313" key="5">
    <source>
        <dbReference type="Proteomes" id="UP001163846"/>
    </source>
</evidence>
<protein>
    <submittedName>
        <fullName evidence="4">Uncharacterized protein</fullName>
    </submittedName>
</protein>
<organism evidence="4 5">
    <name type="scientific">Lentinula raphanica</name>
    <dbReference type="NCBI Taxonomy" id="153919"/>
    <lineage>
        <taxon>Eukaryota</taxon>
        <taxon>Fungi</taxon>
        <taxon>Dikarya</taxon>
        <taxon>Basidiomycota</taxon>
        <taxon>Agaricomycotina</taxon>
        <taxon>Agaricomycetes</taxon>
        <taxon>Agaricomycetidae</taxon>
        <taxon>Agaricales</taxon>
        <taxon>Marasmiineae</taxon>
        <taxon>Omphalotaceae</taxon>
        <taxon>Lentinula</taxon>
    </lineage>
</organism>
<dbReference type="AlphaFoldDB" id="A0AA38UL63"/>
<keyword evidence="2" id="KW-0812">Transmembrane</keyword>
<keyword evidence="2" id="KW-1133">Transmembrane helix</keyword>